<feature type="transmembrane region" description="Helical" evidence="2">
    <location>
        <begin position="341"/>
        <end position="361"/>
    </location>
</feature>
<feature type="compositionally biased region" description="Basic and acidic residues" evidence="1">
    <location>
        <begin position="124"/>
        <end position="135"/>
    </location>
</feature>
<feature type="region of interest" description="Disordered" evidence="1">
    <location>
        <begin position="1"/>
        <end position="26"/>
    </location>
</feature>
<feature type="compositionally biased region" description="Basic and acidic residues" evidence="1">
    <location>
        <begin position="158"/>
        <end position="173"/>
    </location>
</feature>
<keyword evidence="2" id="KW-0472">Membrane</keyword>
<sequence>MISGNQLDSLSLPHSRTGESMLSEPAPPPLLVGGKCDEGAGLGFLEQTMSPWTAIAADGGSVGSGGNGWRGRSGDRNFGAAKKVLRGLVITMLILLKIIRVRGFRTSRKETRAIANLEQSSEMYREQHGVDESKGGGEGVGLQREYRSSQDTVSFEGKGGDSDTGRDGPKRFEATNCPVETREGSNGVEEEEGECGSAAAGRDEEGGGGEGEGEAEVGGGGGGGGDGGGGGGRGDVEGGGGGRNLRPPLEIEIAKLTKMSVTVATQTSTSVIALHFSGQSSSIKVFLVFVVVSNLLSYLCCITVVLVIHTKPWAARVLGGIGSAAAATGFLLMIAMFLPSYLVWMVGLACTALFVVIHVMIR</sequence>
<dbReference type="AlphaFoldDB" id="A0A2N9G5K9"/>
<feature type="region of interest" description="Disordered" evidence="1">
    <location>
        <begin position="124"/>
        <end position="245"/>
    </location>
</feature>
<evidence type="ECO:0000256" key="2">
    <source>
        <dbReference type="SAM" id="Phobius"/>
    </source>
</evidence>
<proteinExistence type="predicted"/>
<feature type="transmembrane region" description="Helical" evidence="2">
    <location>
        <begin position="315"/>
        <end position="335"/>
    </location>
</feature>
<evidence type="ECO:0000256" key="1">
    <source>
        <dbReference type="SAM" id="MobiDB-lite"/>
    </source>
</evidence>
<gene>
    <name evidence="3" type="ORF">FSB_LOCUS25838</name>
</gene>
<protein>
    <submittedName>
        <fullName evidence="3">Uncharacterized protein</fullName>
    </submittedName>
</protein>
<evidence type="ECO:0000313" key="3">
    <source>
        <dbReference type="EMBL" id="SPC97956.1"/>
    </source>
</evidence>
<keyword evidence="2" id="KW-1133">Transmembrane helix</keyword>
<feature type="compositionally biased region" description="Gly residues" evidence="1">
    <location>
        <begin position="216"/>
        <end position="243"/>
    </location>
</feature>
<feature type="transmembrane region" description="Helical" evidence="2">
    <location>
        <begin position="285"/>
        <end position="308"/>
    </location>
</feature>
<organism evidence="3">
    <name type="scientific">Fagus sylvatica</name>
    <name type="common">Beechnut</name>
    <dbReference type="NCBI Taxonomy" id="28930"/>
    <lineage>
        <taxon>Eukaryota</taxon>
        <taxon>Viridiplantae</taxon>
        <taxon>Streptophyta</taxon>
        <taxon>Embryophyta</taxon>
        <taxon>Tracheophyta</taxon>
        <taxon>Spermatophyta</taxon>
        <taxon>Magnoliopsida</taxon>
        <taxon>eudicotyledons</taxon>
        <taxon>Gunneridae</taxon>
        <taxon>Pentapetalae</taxon>
        <taxon>rosids</taxon>
        <taxon>fabids</taxon>
        <taxon>Fagales</taxon>
        <taxon>Fagaceae</taxon>
        <taxon>Fagus</taxon>
    </lineage>
</organism>
<feature type="compositionally biased region" description="Polar residues" evidence="1">
    <location>
        <begin position="1"/>
        <end position="20"/>
    </location>
</feature>
<dbReference type="EMBL" id="OIVN01001813">
    <property type="protein sequence ID" value="SPC97956.1"/>
    <property type="molecule type" value="Genomic_DNA"/>
</dbReference>
<name>A0A2N9G5K9_FAGSY</name>
<keyword evidence="2" id="KW-0812">Transmembrane</keyword>
<accession>A0A2N9G5K9</accession>
<reference evidence="3" key="1">
    <citation type="submission" date="2018-02" db="EMBL/GenBank/DDBJ databases">
        <authorList>
            <person name="Cohen D.B."/>
            <person name="Kent A.D."/>
        </authorList>
    </citation>
    <scope>NUCLEOTIDE SEQUENCE</scope>
</reference>